<dbReference type="PANTHER" id="PTHR34825:SF1">
    <property type="entry name" value="AAA-ATPASE-LIKE DOMAIN-CONTAINING PROTEIN"/>
    <property type="match status" value="1"/>
</dbReference>
<accession>A0AA39FUT5</accession>
<gene>
    <name evidence="2" type="ORF">PV328_000395</name>
</gene>
<dbReference type="Pfam" id="PF09820">
    <property type="entry name" value="AAA-ATPase_like"/>
    <property type="match status" value="2"/>
</dbReference>
<organism evidence="2 3">
    <name type="scientific">Microctonus aethiopoides</name>
    <dbReference type="NCBI Taxonomy" id="144406"/>
    <lineage>
        <taxon>Eukaryota</taxon>
        <taxon>Metazoa</taxon>
        <taxon>Ecdysozoa</taxon>
        <taxon>Arthropoda</taxon>
        <taxon>Hexapoda</taxon>
        <taxon>Insecta</taxon>
        <taxon>Pterygota</taxon>
        <taxon>Neoptera</taxon>
        <taxon>Endopterygota</taxon>
        <taxon>Hymenoptera</taxon>
        <taxon>Apocrita</taxon>
        <taxon>Ichneumonoidea</taxon>
        <taxon>Braconidae</taxon>
        <taxon>Euphorinae</taxon>
        <taxon>Microctonus</taxon>
    </lineage>
</organism>
<feature type="domain" description="AAA-ATPase-like" evidence="1">
    <location>
        <begin position="47"/>
        <end position="94"/>
    </location>
</feature>
<dbReference type="Proteomes" id="UP001168990">
    <property type="component" value="Unassembled WGS sequence"/>
</dbReference>
<protein>
    <recommendedName>
        <fullName evidence="1">AAA-ATPase-like domain-containing protein</fullName>
    </recommendedName>
</protein>
<comment type="caution">
    <text evidence="2">The sequence shown here is derived from an EMBL/GenBank/DDBJ whole genome shotgun (WGS) entry which is preliminary data.</text>
</comment>
<reference evidence="2" key="1">
    <citation type="journal article" date="2023" name="bioRxiv">
        <title>Scaffold-level genome assemblies of two parasitoid biocontrol wasps reveal the parthenogenesis mechanism and an associated novel virus.</title>
        <authorList>
            <person name="Inwood S."/>
            <person name="Skelly J."/>
            <person name="Guhlin J."/>
            <person name="Harrop T."/>
            <person name="Goldson S."/>
            <person name="Dearden P."/>
        </authorList>
    </citation>
    <scope>NUCLEOTIDE SEQUENCE</scope>
    <source>
        <strain evidence="2">Irish</strain>
        <tissue evidence="2">Whole body</tissue>
    </source>
</reference>
<evidence type="ECO:0000313" key="2">
    <source>
        <dbReference type="EMBL" id="KAK0176242.1"/>
    </source>
</evidence>
<dbReference type="PANTHER" id="PTHR34825">
    <property type="entry name" value="CONSERVED PROTEIN, WITH A WEAK D-GALACTARATE DEHYDRATASE/ALTRONATE HYDROLASE DOMAIN"/>
    <property type="match status" value="1"/>
</dbReference>
<sequence>MFISLIRKVFMKSPTVKRFKMSGQESNKSIPTIDITKIETPDWPYDKIYYVDKTLLIKKLFEVDHVFITAPPWFGKSRNMEMVRRFVEIEVDKDGKAIELDVDENNSGLKEVQPRSKNFKLFQGRNIFKDKEFVLRYFGKYPVIYVDFNVVSGDDFKEVLNELRYAINLVFKKHAYLQESSLWSSKGFDKETFIKYFDTEKSKLLTVEEIESALQLLSKYLYNYYGKAVYVFIEHLDKPLNSLVYKKRMASKDKRDAITLLQRVFKKLLKGNECVERSLLNACYQFGGLLLQSADNVHHYAFMQGHIFSEFYGLEEAEVMDLLKKLQRFEEFNEIKERYNGYKTTLRDGRHIQIYSPWHIVRHLQSEQLGWGYISRPIVDRIDHYKIRPKIAQLKSGKCVTIKYVKNYGVYDIKILSEFSCYNEINDNVVDLFIQFLYEDGILCLTDFGDDYLTLAIPNKAVHGLIDNILYFINLEKKYCDPHPFLIKKFIESLENVGRLCEENRVRDLADSIHVLFRNLIRKTNIPKNEYELSASLYIHMLQKFITVGAKRLTLIGTRCDTLLVIAYLNAAFMFEFNLINKKSNYTHRQIIDKRYDTLTEEALLKKKFSKHVWSLSIENRIYLGIHMDRDCKVSITYSLNNKDPNIVVSSGTLNEY</sequence>
<evidence type="ECO:0000259" key="1">
    <source>
        <dbReference type="Pfam" id="PF09820"/>
    </source>
</evidence>
<proteinExistence type="predicted"/>
<keyword evidence="3" id="KW-1185">Reference proteome</keyword>
<dbReference type="InterPro" id="IPR018631">
    <property type="entry name" value="AAA-ATPase-like_dom"/>
</dbReference>
<name>A0AA39FUT5_9HYME</name>
<feature type="domain" description="AAA-ATPase-like" evidence="1">
    <location>
        <begin position="117"/>
        <end position="280"/>
    </location>
</feature>
<reference evidence="2" key="2">
    <citation type="submission" date="2023-03" db="EMBL/GenBank/DDBJ databases">
        <authorList>
            <person name="Inwood S.N."/>
            <person name="Skelly J.G."/>
            <person name="Guhlin J."/>
            <person name="Harrop T.W.R."/>
            <person name="Goldson S.G."/>
            <person name="Dearden P.K."/>
        </authorList>
    </citation>
    <scope>NUCLEOTIDE SEQUENCE</scope>
    <source>
        <strain evidence="2">Irish</strain>
        <tissue evidence="2">Whole body</tissue>
    </source>
</reference>
<dbReference type="AlphaFoldDB" id="A0AA39FUT5"/>
<evidence type="ECO:0000313" key="3">
    <source>
        <dbReference type="Proteomes" id="UP001168990"/>
    </source>
</evidence>
<dbReference type="EMBL" id="JAQQBS010000001">
    <property type="protein sequence ID" value="KAK0176242.1"/>
    <property type="molecule type" value="Genomic_DNA"/>
</dbReference>